<sequence>MALPKLKKDGLVASPSAFQGFLDALDVVGSWEWDVGRDSLVADALVATLFSVDPDRAEAGTPLREFVSGIHVDDRKRVTRQIGQCARVGGSYVAEYRVCSADGQIRWVLARGRFDLAASGEPLRGRGIIIDITPARMSEEAYVSSDMFAAAHPLERAAERCLAAKKAVSEVGDTHLQLLADMLLLEVGRRLAKLEDQSRRKLMN</sequence>
<dbReference type="PANTHER" id="PTHR43304:SF1">
    <property type="entry name" value="PAC DOMAIN-CONTAINING PROTEIN"/>
    <property type="match status" value="1"/>
</dbReference>
<dbReference type="InterPro" id="IPR052162">
    <property type="entry name" value="Sensor_kinase/Photoreceptor"/>
</dbReference>
<keyword evidence="4" id="KW-0808">Transferase</keyword>
<keyword evidence="3" id="KW-0597">Phosphoprotein</keyword>
<dbReference type="Gene3D" id="3.30.450.20">
    <property type="entry name" value="PAS domain"/>
    <property type="match status" value="1"/>
</dbReference>
<evidence type="ECO:0000256" key="1">
    <source>
        <dbReference type="ARBA" id="ARBA00000085"/>
    </source>
</evidence>
<reference evidence="8" key="1">
    <citation type="journal article" date="2014" name="Int. J. Syst. Evol. Microbiol.">
        <title>Complete genome of a new Firmicutes species belonging to the dominant human colonic microbiota ('Ruminococcus bicirculans') reveals two chromosomes and a selective capacity to utilize plant glucans.</title>
        <authorList>
            <consortium name="NISC Comparative Sequencing Program"/>
            <person name="Wegmann U."/>
            <person name="Louis P."/>
            <person name="Goesmann A."/>
            <person name="Henrissat B."/>
            <person name="Duncan S.H."/>
            <person name="Flint H.J."/>
        </authorList>
    </citation>
    <scope>NUCLEOTIDE SEQUENCE</scope>
    <source>
        <strain evidence="8">NBRC 107715</strain>
    </source>
</reference>
<organism evidence="7 9">
    <name type="scientific">Methylobacterium oxalidis</name>
    <dbReference type="NCBI Taxonomy" id="944322"/>
    <lineage>
        <taxon>Bacteria</taxon>
        <taxon>Pseudomonadati</taxon>
        <taxon>Pseudomonadota</taxon>
        <taxon>Alphaproteobacteria</taxon>
        <taxon>Hyphomicrobiales</taxon>
        <taxon>Methylobacteriaceae</taxon>
        <taxon>Methylobacterium</taxon>
    </lineage>
</organism>
<gene>
    <name evidence="8" type="ORF">GCM10007888_55610</name>
    <name evidence="7" type="ORF">MOX02_23410</name>
</gene>
<evidence type="ECO:0000256" key="3">
    <source>
        <dbReference type="ARBA" id="ARBA00022553"/>
    </source>
</evidence>
<evidence type="ECO:0000259" key="6">
    <source>
        <dbReference type="PROSITE" id="PS50113"/>
    </source>
</evidence>
<evidence type="ECO:0000313" key="8">
    <source>
        <dbReference type="EMBL" id="GLS67178.1"/>
    </source>
</evidence>
<proteinExistence type="predicted"/>
<comment type="catalytic activity">
    <reaction evidence="1">
        <text>ATP + protein L-histidine = ADP + protein N-phospho-L-histidine.</text>
        <dbReference type="EC" id="2.7.13.3"/>
    </reaction>
</comment>
<evidence type="ECO:0000313" key="7">
    <source>
        <dbReference type="EMBL" id="GEP04303.1"/>
    </source>
</evidence>
<evidence type="ECO:0000313" key="9">
    <source>
        <dbReference type="Proteomes" id="UP000321960"/>
    </source>
</evidence>
<dbReference type="InterPro" id="IPR000014">
    <property type="entry name" value="PAS"/>
</dbReference>
<dbReference type="GO" id="GO:0004673">
    <property type="term" value="F:protein histidine kinase activity"/>
    <property type="evidence" value="ECO:0007669"/>
    <property type="project" value="UniProtKB-EC"/>
</dbReference>
<accession>A0A512J311</accession>
<feature type="domain" description="PAC" evidence="6">
    <location>
        <begin position="92"/>
        <end position="144"/>
    </location>
</feature>
<protein>
    <recommendedName>
        <fullName evidence="2">histidine kinase</fullName>
        <ecNumber evidence="2">2.7.13.3</ecNumber>
    </recommendedName>
</protein>
<name>A0A512J311_9HYPH</name>
<reference evidence="7 9" key="3">
    <citation type="submission" date="2019-07" db="EMBL/GenBank/DDBJ databases">
        <title>Whole genome shotgun sequence of Methylobacterium oxalidis NBRC 107715.</title>
        <authorList>
            <person name="Hosoyama A."/>
            <person name="Uohara A."/>
            <person name="Ohji S."/>
            <person name="Ichikawa N."/>
        </authorList>
    </citation>
    <scope>NUCLEOTIDE SEQUENCE [LARGE SCALE GENOMIC DNA]</scope>
    <source>
        <strain evidence="7 9">NBRC 107715</strain>
    </source>
</reference>
<dbReference type="Gene3D" id="2.10.70.100">
    <property type="match status" value="1"/>
</dbReference>
<comment type="caution">
    <text evidence="7">The sequence shown here is derived from an EMBL/GenBank/DDBJ whole genome shotgun (WGS) entry which is preliminary data.</text>
</comment>
<dbReference type="RefSeq" id="WP_147025943.1">
    <property type="nucleotide sequence ID" value="NZ_BJZU01000043.1"/>
</dbReference>
<dbReference type="PANTHER" id="PTHR43304">
    <property type="entry name" value="PHYTOCHROME-LIKE PROTEIN CPH1"/>
    <property type="match status" value="1"/>
</dbReference>
<dbReference type="InterPro" id="IPR000700">
    <property type="entry name" value="PAS-assoc_C"/>
</dbReference>
<dbReference type="EMBL" id="BJZU01000043">
    <property type="protein sequence ID" value="GEP04303.1"/>
    <property type="molecule type" value="Genomic_DNA"/>
</dbReference>
<dbReference type="EMBL" id="BSPK01000111">
    <property type="protein sequence ID" value="GLS67178.1"/>
    <property type="molecule type" value="Genomic_DNA"/>
</dbReference>
<reference evidence="8" key="4">
    <citation type="submission" date="2023-01" db="EMBL/GenBank/DDBJ databases">
        <title>Draft genome sequence of Methylobacterium oxalidis strain NBRC 107715.</title>
        <authorList>
            <person name="Sun Q."/>
            <person name="Mori K."/>
        </authorList>
    </citation>
    <scope>NUCLEOTIDE SEQUENCE</scope>
    <source>
        <strain evidence="8">NBRC 107715</strain>
    </source>
</reference>
<dbReference type="PROSITE" id="PS50113">
    <property type="entry name" value="PAC"/>
    <property type="match status" value="1"/>
</dbReference>
<keyword evidence="10" id="KW-1185">Reference proteome</keyword>
<dbReference type="Proteomes" id="UP001156856">
    <property type="component" value="Unassembled WGS sequence"/>
</dbReference>
<evidence type="ECO:0000256" key="2">
    <source>
        <dbReference type="ARBA" id="ARBA00012438"/>
    </source>
</evidence>
<dbReference type="OrthoDB" id="8003951at2"/>
<dbReference type="InterPro" id="IPR035965">
    <property type="entry name" value="PAS-like_dom_sf"/>
</dbReference>
<dbReference type="Proteomes" id="UP000321960">
    <property type="component" value="Unassembled WGS sequence"/>
</dbReference>
<dbReference type="EC" id="2.7.13.3" evidence="2"/>
<evidence type="ECO:0000313" key="10">
    <source>
        <dbReference type="Proteomes" id="UP001156856"/>
    </source>
</evidence>
<dbReference type="Pfam" id="PF08447">
    <property type="entry name" value="PAS_3"/>
    <property type="match status" value="1"/>
</dbReference>
<evidence type="ECO:0000256" key="5">
    <source>
        <dbReference type="ARBA" id="ARBA00022777"/>
    </source>
</evidence>
<reference evidence="10" key="2">
    <citation type="journal article" date="2019" name="Int. J. Syst. Evol. Microbiol.">
        <title>The Global Catalogue of Microorganisms (GCM) 10K type strain sequencing project: providing services to taxonomists for standard genome sequencing and annotation.</title>
        <authorList>
            <consortium name="The Broad Institute Genomics Platform"/>
            <consortium name="The Broad Institute Genome Sequencing Center for Infectious Disease"/>
            <person name="Wu L."/>
            <person name="Ma J."/>
        </authorList>
    </citation>
    <scope>NUCLEOTIDE SEQUENCE [LARGE SCALE GENOMIC DNA]</scope>
    <source>
        <strain evidence="10">NBRC 107715</strain>
    </source>
</reference>
<dbReference type="AlphaFoldDB" id="A0A512J311"/>
<dbReference type="SUPFAM" id="SSF55785">
    <property type="entry name" value="PYP-like sensor domain (PAS domain)"/>
    <property type="match status" value="1"/>
</dbReference>
<evidence type="ECO:0000256" key="4">
    <source>
        <dbReference type="ARBA" id="ARBA00022679"/>
    </source>
</evidence>
<dbReference type="InterPro" id="IPR013655">
    <property type="entry name" value="PAS_fold_3"/>
</dbReference>
<dbReference type="CDD" id="cd00130">
    <property type="entry name" value="PAS"/>
    <property type="match status" value="1"/>
</dbReference>
<keyword evidence="5" id="KW-0418">Kinase</keyword>